<proteinExistence type="inferred from homology"/>
<gene>
    <name evidence="4" type="ORF">GN277_05070</name>
</gene>
<dbReference type="AlphaFoldDB" id="A0A7X3SHU9"/>
<dbReference type="EMBL" id="WUQX01000001">
    <property type="protein sequence ID" value="MXP74773.1"/>
    <property type="molecule type" value="Genomic_DNA"/>
</dbReference>
<comment type="similarity">
    <text evidence="1">Belongs to the bacterial sugar transferase family.</text>
</comment>
<name>A0A7X3SHU9_9FIRM</name>
<keyword evidence="2" id="KW-0812">Transmembrane</keyword>
<feature type="transmembrane region" description="Helical" evidence="2">
    <location>
        <begin position="12"/>
        <end position="33"/>
    </location>
</feature>
<keyword evidence="2" id="KW-1133">Transmembrane helix</keyword>
<evidence type="ECO:0000259" key="3">
    <source>
        <dbReference type="Pfam" id="PF02397"/>
    </source>
</evidence>
<dbReference type="Pfam" id="PF02397">
    <property type="entry name" value="Bac_transf"/>
    <property type="match status" value="1"/>
</dbReference>
<keyword evidence="5" id="KW-1185">Reference proteome</keyword>
<dbReference type="PANTHER" id="PTHR30576:SF8">
    <property type="entry name" value="UNDECAPRENYL-PHOSPHATE GALACTOSE PHOSPHOTRANSFERASE"/>
    <property type="match status" value="1"/>
</dbReference>
<evidence type="ECO:0000313" key="4">
    <source>
        <dbReference type="EMBL" id="MXP74773.1"/>
    </source>
</evidence>
<accession>A0A7X3SHU9</accession>
<dbReference type="InterPro" id="IPR003362">
    <property type="entry name" value="Bact_transf"/>
</dbReference>
<dbReference type="GO" id="GO:0016780">
    <property type="term" value="F:phosphotransferase activity, for other substituted phosphate groups"/>
    <property type="evidence" value="ECO:0007669"/>
    <property type="project" value="TreeGrafter"/>
</dbReference>
<sequence>MYERHFKRLQDFICALLAAIVLSPVMLITAVIVKVKLGSPVIFTQDRPGLNGKIFKIYKFRTMTEAKDKNGNSLPDAMRMTKVGKFLRSTSLDELPEVFNIIKGDMSVVGPRPLLVQYLVRYNSFQMRRHEVRPGITGLAQVHGRNAISWEEKFDWDIKYVEDITFLGDWKIIFQTIMTVLKKEGISSETSETMEEFFGSEVSETMDGKG</sequence>
<keyword evidence="4" id="KW-0808">Transferase</keyword>
<evidence type="ECO:0000313" key="5">
    <source>
        <dbReference type="Proteomes" id="UP000460412"/>
    </source>
</evidence>
<protein>
    <submittedName>
        <fullName evidence="4">Sugar transferase</fullName>
    </submittedName>
</protein>
<evidence type="ECO:0000256" key="1">
    <source>
        <dbReference type="ARBA" id="ARBA00006464"/>
    </source>
</evidence>
<organism evidence="4 5">
    <name type="scientific">Sporofaciens musculi</name>
    <dbReference type="NCBI Taxonomy" id="2681861"/>
    <lineage>
        <taxon>Bacteria</taxon>
        <taxon>Bacillati</taxon>
        <taxon>Bacillota</taxon>
        <taxon>Clostridia</taxon>
        <taxon>Lachnospirales</taxon>
        <taxon>Lachnospiraceae</taxon>
        <taxon>Sporofaciens</taxon>
    </lineage>
</organism>
<evidence type="ECO:0000256" key="2">
    <source>
        <dbReference type="SAM" id="Phobius"/>
    </source>
</evidence>
<keyword evidence="2" id="KW-0472">Membrane</keyword>
<dbReference type="PANTHER" id="PTHR30576">
    <property type="entry name" value="COLANIC BIOSYNTHESIS UDP-GLUCOSE LIPID CARRIER TRANSFERASE"/>
    <property type="match status" value="1"/>
</dbReference>
<dbReference type="Proteomes" id="UP000460412">
    <property type="component" value="Unassembled WGS sequence"/>
</dbReference>
<comment type="caution">
    <text evidence="4">The sequence shown here is derived from an EMBL/GenBank/DDBJ whole genome shotgun (WGS) entry which is preliminary data.</text>
</comment>
<feature type="domain" description="Bacterial sugar transferase" evidence="3">
    <location>
        <begin position="7"/>
        <end position="182"/>
    </location>
</feature>
<reference evidence="4 5" key="1">
    <citation type="submission" date="2019-12" db="EMBL/GenBank/DDBJ databases">
        <title>Sporaefaciens musculi gen. nov., sp. nov., a novel bacterium isolated from the caecum of an obese mouse.</title>
        <authorList>
            <person name="Rasmussen T.S."/>
            <person name="Streidl T."/>
            <person name="Hitch T.C.A."/>
            <person name="Wortmann E."/>
            <person name="Deptula P."/>
            <person name="Hansen M."/>
            <person name="Nielsen D.S."/>
            <person name="Clavel T."/>
            <person name="Vogensen F.K."/>
        </authorList>
    </citation>
    <scope>NUCLEOTIDE SEQUENCE [LARGE SCALE GENOMIC DNA]</scope>
    <source>
        <strain evidence="4 5">WCA-9-b2</strain>
    </source>
</reference>